<evidence type="ECO:0000313" key="3">
    <source>
        <dbReference type="EMBL" id="MEA0971597.1"/>
    </source>
</evidence>
<dbReference type="InterPro" id="IPR058248">
    <property type="entry name" value="Lxx211020-like"/>
</dbReference>
<feature type="signal peptide" evidence="2">
    <location>
        <begin position="1"/>
        <end position="21"/>
    </location>
</feature>
<dbReference type="Pfam" id="PF04314">
    <property type="entry name" value="PCuAC"/>
    <property type="match status" value="1"/>
</dbReference>
<evidence type="ECO:0000313" key="4">
    <source>
        <dbReference type="Proteomes" id="UP001291687"/>
    </source>
</evidence>
<accession>A0ABU5NEJ2</accession>
<feature type="region of interest" description="Disordered" evidence="1">
    <location>
        <begin position="24"/>
        <end position="49"/>
    </location>
</feature>
<gene>
    <name evidence="3" type="ORF">Megvenef_01581</name>
</gene>
<feature type="compositionally biased region" description="Polar residues" evidence="1">
    <location>
        <begin position="26"/>
        <end position="44"/>
    </location>
</feature>
<proteinExistence type="predicted"/>
<reference evidence="3 4" key="1">
    <citation type="submission" date="2023-03" db="EMBL/GenBank/DDBJ databases">
        <title>Host association and intracellularity evolved multiple times independently in the Rickettsiales.</title>
        <authorList>
            <person name="Castelli M."/>
            <person name="Nardi T."/>
            <person name="Gammuto L."/>
            <person name="Bellinzona G."/>
            <person name="Sabaneyeva E."/>
            <person name="Potekhin A."/>
            <person name="Serra V."/>
            <person name="Petroni G."/>
            <person name="Sassera D."/>
        </authorList>
    </citation>
    <scope>NUCLEOTIDE SEQUENCE [LARGE SCALE GENOMIC DNA]</scope>
    <source>
        <strain evidence="3 4">Sr 2-6</strain>
    </source>
</reference>
<organism evidence="3 4">
    <name type="scientific">Candidatus Megaera venefica</name>
    <dbReference type="NCBI Taxonomy" id="2055910"/>
    <lineage>
        <taxon>Bacteria</taxon>
        <taxon>Pseudomonadati</taxon>
        <taxon>Pseudomonadota</taxon>
        <taxon>Alphaproteobacteria</taxon>
        <taxon>Rickettsiales</taxon>
        <taxon>Rickettsiaceae</taxon>
        <taxon>Candidatus Megaera</taxon>
    </lineage>
</organism>
<dbReference type="Proteomes" id="UP001291687">
    <property type="component" value="Unassembled WGS sequence"/>
</dbReference>
<keyword evidence="4" id="KW-1185">Reference proteome</keyword>
<protein>
    <submittedName>
        <fullName evidence="3">Copper chaperone Pcu(A)C</fullName>
    </submittedName>
</protein>
<dbReference type="EMBL" id="JARJFB010000187">
    <property type="protein sequence ID" value="MEA0971597.1"/>
    <property type="molecule type" value="Genomic_DNA"/>
</dbReference>
<dbReference type="PANTHER" id="PTHR36302">
    <property type="entry name" value="BLR7088 PROTEIN"/>
    <property type="match status" value="1"/>
</dbReference>
<dbReference type="InterPro" id="IPR007410">
    <property type="entry name" value="LpqE-like"/>
</dbReference>
<dbReference type="PANTHER" id="PTHR36302:SF1">
    <property type="entry name" value="COPPER CHAPERONE PCU(A)C"/>
    <property type="match status" value="1"/>
</dbReference>
<feature type="chain" id="PRO_5045372516" evidence="2">
    <location>
        <begin position="22"/>
        <end position="172"/>
    </location>
</feature>
<dbReference type="SUPFAM" id="SSF110087">
    <property type="entry name" value="DR1885-like metal-binding protein"/>
    <property type="match status" value="1"/>
</dbReference>
<name>A0ABU5NEJ2_9RICK</name>
<keyword evidence="2" id="KW-0732">Signal</keyword>
<sequence>MKKKILCGLGITLLFCNVAGAAAPENPNTNNGDTAISGQQSGTEQPKAAEVKKTLEITDIWARKSMSPNNNSAAYMKINNPTAEQITIIGASASQIANNVELHKSFVDEKGVSRMTSIDKIVVPAGSSIELTPGAIHIMLFDLKKNLSAGDKFNITIKIEGKDPMILETLVK</sequence>
<dbReference type="RefSeq" id="WP_322777507.1">
    <property type="nucleotide sequence ID" value="NZ_JARJFB010000187.1"/>
</dbReference>
<dbReference type="InterPro" id="IPR036182">
    <property type="entry name" value="PCuAC_sf"/>
</dbReference>
<evidence type="ECO:0000256" key="1">
    <source>
        <dbReference type="SAM" id="MobiDB-lite"/>
    </source>
</evidence>
<evidence type="ECO:0000256" key="2">
    <source>
        <dbReference type="SAM" id="SignalP"/>
    </source>
</evidence>
<comment type="caution">
    <text evidence="3">The sequence shown here is derived from an EMBL/GenBank/DDBJ whole genome shotgun (WGS) entry which is preliminary data.</text>
</comment>
<dbReference type="Gene3D" id="2.60.40.1890">
    <property type="entry name" value="PCu(A)C copper chaperone"/>
    <property type="match status" value="1"/>
</dbReference>